<reference evidence="3" key="1">
    <citation type="submission" date="2016-10" db="EMBL/GenBank/DDBJ databases">
        <authorList>
            <person name="Varghese N."/>
            <person name="Submissions S."/>
        </authorList>
    </citation>
    <scope>NUCLEOTIDE SEQUENCE [LARGE SCALE GENOMIC DNA]</scope>
    <source>
        <strain evidence="3">DSM 26471</strain>
    </source>
</reference>
<sequence>MNPALLITRPEADGSKLIQELRAMALHPRVILAPVMEIRSVAFELPDRAFDFLVLTSRHAVAAAQSYQGLPALCVGEATAQAAREAGFETPSVFANAEALLAGVAPYAGQRALYLHGRHTRGRLAERLNSAEIATEDRVVYDQVACDWPPQICEEIMAQSALILPLYSPRSARLVAENLAGFTGKLTLVGLSEACLEGWTGPVPVTTVVAARPDGAAMKMAIASQLP</sequence>
<name>A0A1I3SEY4_9RHOB</name>
<dbReference type="InterPro" id="IPR003754">
    <property type="entry name" value="4pyrrol_synth_uPrphyn_synth"/>
</dbReference>
<dbReference type="GO" id="GO:0033014">
    <property type="term" value="P:tetrapyrrole biosynthetic process"/>
    <property type="evidence" value="ECO:0007669"/>
    <property type="project" value="InterPro"/>
</dbReference>
<dbReference type="AlphaFoldDB" id="A0A1I3SEY4"/>
<dbReference type="EMBL" id="FORH01000004">
    <property type="protein sequence ID" value="SFJ57373.1"/>
    <property type="molecule type" value="Genomic_DNA"/>
</dbReference>
<proteinExistence type="predicted"/>
<dbReference type="STRING" id="588602.SAMN04487991_2449"/>
<protein>
    <submittedName>
        <fullName evidence="2">Uroporphyrinogen-III synthase</fullName>
    </submittedName>
</protein>
<dbReference type="InterPro" id="IPR036108">
    <property type="entry name" value="4pyrrol_syn_uPrphyn_synt_sf"/>
</dbReference>
<evidence type="ECO:0000259" key="1">
    <source>
        <dbReference type="Pfam" id="PF02602"/>
    </source>
</evidence>
<feature type="domain" description="Tetrapyrrole biosynthesis uroporphyrinogen III synthase" evidence="1">
    <location>
        <begin position="29"/>
        <end position="188"/>
    </location>
</feature>
<dbReference type="Proteomes" id="UP000199630">
    <property type="component" value="Unassembled WGS sequence"/>
</dbReference>
<dbReference type="Gene3D" id="3.40.50.10090">
    <property type="match status" value="2"/>
</dbReference>
<dbReference type="GO" id="GO:0004852">
    <property type="term" value="F:uroporphyrinogen-III synthase activity"/>
    <property type="evidence" value="ECO:0007669"/>
    <property type="project" value="InterPro"/>
</dbReference>
<evidence type="ECO:0000313" key="3">
    <source>
        <dbReference type="Proteomes" id="UP000199630"/>
    </source>
</evidence>
<organism evidence="2 3">
    <name type="scientific">Celeribacter neptunius</name>
    <dbReference type="NCBI Taxonomy" id="588602"/>
    <lineage>
        <taxon>Bacteria</taxon>
        <taxon>Pseudomonadati</taxon>
        <taxon>Pseudomonadota</taxon>
        <taxon>Alphaproteobacteria</taxon>
        <taxon>Rhodobacterales</taxon>
        <taxon>Roseobacteraceae</taxon>
        <taxon>Celeribacter</taxon>
    </lineage>
</organism>
<dbReference type="SUPFAM" id="SSF69618">
    <property type="entry name" value="HemD-like"/>
    <property type="match status" value="1"/>
</dbReference>
<accession>A0A1I3SEY4</accession>
<keyword evidence="3" id="KW-1185">Reference proteome</keyword>
<evidence type="ECO:0000313" key="2">
    <source>
        <dbReference type="EMBL" id="SFJ57373.1"/>
    </source>
</evidence>
<dbReference type="Pfam" id="PF02602">
    <property type="entry name" value="HEM4"/>
    <property type="match status" value="1"/>
</dbReference>
<gene>
    <name evidence="2" type="ORF">SAMN04487991_2449</name>
</gene>
<dbReference type="CDD" id="cd06578">
    <property type="entry name" value="HemD"/>
    <property type="match status" value="1"/>
</dbReference>